<comment type="caution">
    <text evidence="1">The sequence shown here is derived from an EMBL/GenBank/DDBJ whole genome shotgun (WGS) entry which is preliminary data.</text>
</comment>
<accession>A0AAP0NPX4</accession>
<proteinExistence type="predicted"/>
<gene>
    <name evidence="1" type="ORF">Syun_020686</name>
</gene>
<dbReference type="EMBL" id="JBBNAF010000009">
    <property type="protein sequence ID" value="KAK9113889.1"/>
    <property type="molecule type" value="Genomic_DNA"/>
</dbReference>
<protein>
    <submittedName>
        <fullName evidence="1">Uncharacterized protein</fullName>
    </submittedName>
</protein>
<evidence type="ECO:0000313" key="1">
    <source>
        <dbReference type="EMBL" id="KAK9113889.1"/>
    </source>
</evidence>
<evidence type="ECO:0000313" key="2">
    <source>
        <dbReference type="Proteomes" id="UP001420932"/>
    </source>
</evidence>
<sequence length="55" mass="6784">MENNFWPLHQVKRCMKQMKLKPLKYLFTMSETNLESGLEMKYLLQREKITMFRIS</sequence>
<name>A0AAP0NPX4_9MAGN</name>
<dbReference type="AlphaFoldDB" id="A0AAP0NPX4"/>
<keyword evidence="2" id="KW-1185">Reference proteome</keyword>
<reference evidence="1 2" key="1">
    <citation type="submission" date="2024-01" db="EMBL/GenBank/DDBJ databases">
        <title>Genome assemblies of Stephania.</title>
        <authorList>
            <person name="Yang L."/>
        </authorList>
    </citation>
    <scope>NUCLEOTIDE SEQUENCE [LARGE SCALE GENOMIC DNA]</scope>
    <source>
        <strain evidence="1">YNDBR</strain>
        <tissue evidence="1">Leaf</tissue>
    </source>
</reference>
<dbReference type="Proteomes" id="UP001420932">
    <property type="component" value="Unassembled WGS sequence"/>
</dbReference>
<organism evidence="1 2">
    <name type="scientific">Stephania yunnanensis</name>
    <dbReference type="NCBI Taxonomy" id="152371"/>
    <lineage>
        <taxon>Eukaryota</taxon>
        <taxon>Viridiplantae</taxon>
        <taxon>Streptophyta</taxon>
        <taxon>Embryophyta</taxon>
        <taxon>Tracheophyta</taxon>
        <taxon>Spermatophyta</taxon>
        <taxon>Magnoliopsida</taxon>
        <taxon>Ranunculales</taxon>
        <taxon>Menispermaceae</taxon>
        <taxon>Menispermoideae</taxon>
        <taxon>Cissampelideae</taxon>
        <taxon>Stephania</taxon>
    </lineage>
</organism>